<dbReference type="SUPFAM" id="SSF51679">
    <property type="entry name" value="Bacterial luciferase-like"/>
    <property type="match status" value="1"/>
</dbReference>
<dbReference type="Proteomes" id="UP001165378">
    <property type="component" value="Unassembled WGS sequence"/>
</dbReference>
<dbReference type="Pfam" id="PF00296">
    <property type="entry name" value="Bac_luciferase"/>
    <property type="match status" value="1"/>
</dbReference>
<evidence type="ECO:0000256" key="3">
    <source>
        <dbReference type="ARBA" id="ARBA00023002"/>
    </source>
</evidence>
<keyword evidence="1" id="KW-0285">Flavoprotein</keyword>
<keyword evidence="2" id="KW-0288">FMN</keyword>
<evidence type="ECO:0000259" key="5">
    <source>
        <dbReference type="Pfam" id="PF00296"/>
    </source>
</evidence>
<dbReference type="PANTHER" id="PTHR42847">
    <property type="entry name" value="ALKANESULFONATE MONOOXYGENASE"/>
    <property type="match status" value="1"/>
</dbReference>
<dbReference type="AlphaFoldDB" id="A0AA41TY00"/>
<dbReference type="InterPro" id="IPR011251">
    <property type="entry name" value="Luciferase-like_dom"/>
</dbReference>
<protein>
    <submittedName>
        <fullName evidence="6">LLM class F420-dependent oxidoreductase</fullName>
    </submittedName>
</protein>
<comment type="caution">
    <text evidence="6">The sequence shown here is derived from an EMBL/GenBank/DDBJ whole genome shotgun (WGS) entry which is preliminary data.</text>
</comment>
<dbReference type="NCBIfam" id="TIGR03560">
    <property type="entry name" value="F420_Rv1855c"/>
    <property type="match status" value="1"/>
</dbReference>
<sequence length="281" mass="30697">MRFGIKLMPQHCAWDELLALWRAADAEEVFESAWTFDHFYPIYGDPDGPCLEAWTALGALAQATSRIRIGCLVTGIVYRHPAVLANMAATLDVISGGRLELGLGAGWSEREADAYGIELGTMTERFDRFEEACEIVTSLLRDPVTDFSGRYYTLTEARCEPKSVQRPYPPVCIGGGGEKRTLRIAAKYAQHWNFPGGAPADFARKRDVLHAHCADLGRDPAEITTSTHLMMWPGKTVADVVRQAEAYAEVGLDLGIVYLQAPVGEGVVAELAAALEPLRAG</sequence>
<evidence type="ECO:0000256" key="2">
    <source>
        <dbReference type="ARBA" id="ARBA00022643"/>
    </source>
</evidence>
<organism evidence="6 7">
    <name type="scientific">Yinghuangia soli</name>
    <dbReference type="NCBI Taxonomy" id="2908204"/>
    <lineage>
        <taxon>Bacteria</taxon>
        <taxon>Bacillati</taxon>
        <taxon>Actinomycetota</taxon>
        <taxon>Actinomycetes</taxon>
        <taxon>Kitasatosporales</taxon>
        <taxon>Streptomycetaceae</taxon>
        <taxon>Yinghuangia</taxon>
    </lineage>
</organism>
<dbReference type="InterPro" id="IPR050172">
    <property type="entry name" value="SsuD_RutA_monooxygenase"/>
</dbReference>
<keyword evidence="4" id="KW-0503">Monooxygenase</keyword>
<gene>
    <name evidence="6" type="ORF">LZ495_01260</name>
</gene>
<dbReference type="Gene3D" id="3.20.20.30">
    <property type="entry name" value="Luciferase-like domain"/>
    <property type="match status" value="1"/>
</dbReference>
<dbReference type="PANTHER" id="PTHR42847:SF8">
    <property type="entry name" value="CONSERVED PROTEIN"/>
    <property type="match status" value="1"/>
</dbReference>
<evidence type="ECO:0000313" key="6">
    <source>
        <dbReference type="EMBL" id="MCF2525856.1"/>
    </source>
</evidence>
<evidence type="ECO:0000256" key="1">
    <source>
        <dbReference type="ARBA" id="ARBA00022630"/>
    </source>
</evidence>
<evidence type="ECO:0000313" key="7">
    <source>
        <dbReference type="Proteomes" id="UP001165378"/>
    </source>
</evidence>
<dbReference type="InterPro" id="IPR036661">
    <property type="entry name" value="Luciferase-like_sf"/>
</dbReference>
<dbReference type="InterPro" id="IPR019952">
    <property type="entry name" value="F420_OxRdatse_Rv1855c_pred"/>
</dbReference>
<keyword evidence="3" id="KW-0560">Oxidoreductase</keyword>
<keyword evidence="7" id="KW-1185">Reference proteome</keyword>
<reference evidence="6" key="1">
    <citation type="submission" date="2022-01" db="EMBL/GenBank/DDBJ databases">
        <title>Genome-Based Taxonomic Classification of the Phylum Actinobacteria.</title>
        <authorList>
            <person name="Gao Y."/>
        </authorList>
    </citation>
    <scope>NUCLEOTIDE SEQUENCE</scope>
    <source>
        <strain evidence="6">KLBMP 8922</strain>
    </source>
</reference>
<proteinExistence type="predicted"/>
<name>A0AA41TY00_9ACTN</name>
<dbReference type="RefSeq" id="WP_235049877.1">
    <property type="nucleotide sequence ID" value="NZ_JAKFHA010000001.1"/>
</dbReference>
<dbReference type="GO" id="GO:0008726">
    <property type="term" value="F:alkanesulfonate monooxygenase activity"/>
    <property type="evidence" value="ECO:0007669"/>
    <property type="project" value="TreeGrafter"/>
</dbReference>
<feature type="domain" description="Luciferase-like" evidence="5">
    <location>
        <begin position="1"/>
        <end position="248"/>
    </location>
</feature>
<dbReference type="EMBL" id="JAKFHA010000001">
    <property type="protein sequence ID" value="MCF2525856.1"/>
    <property type="molecule type" value="Genomic_DNA"/>
</dbReference>
<accession>A0AA41TY00</accession>
<evidence type="ECO:0000256" key="4">
    <source>
        <dbReference type="ARBA" id="ARBA00023033"/>
    </source>
</evidence>
<dbReference type="GO" id="GO:0046306">
    <property type="term" value="P:alkanesulfonate catabolic process"/>
    <property type="evidence" value="ECO:0007669"/>
    <property type="project" value="TreeGrafter"/>
</dbReference>